<dbReference type="Proteomes" id="UP000634136">
    <property type="component" value="Unassembled WGS sequence"/>
</dbReference>
<feature type="compositionally biased region" description="Polar residues" evidence="1">
    <location>
        <begin position="297"/>
        <end position="320"/>
    </location>
</feature>
<accession>A0A835C903</accession>
<sequence>MEAQRSANDLAAWNGFLHCLGSATRRQAQATHINTLVPRYKPAPGNSFTSDLVNLRQQIQIQIHDQYPTSPSANTAQDSEGTPHLSLIKSHQTPPEAQNTKTPRPAHFTQKTITNIKPKSNCKSPSKTTPLNSPPRPASNPTQAPQSPPKRPRSISSDLPPPDSSFQSLTQSLEPNTPSTSQPLALTSSQPHSTSSPQNKSLTAINDTKIIYAPSSSLNTLTHNIPATTPYQAKQLKETADNINTKEMEQVELASEHKISHAFQLSQSFNSSIMPPPETCNAQELMQDINKCFKMPTPTSINPHPSHSQHASEANPSSPQEKVVLPQLPNSPSPSNGIPSSIITQPTTSPPMAPPPPSPDNTPPAPPPSPVRPNPLLVIPMSWPREQNMSTDHGIPPPDSREFLLNNLYNAYLNDPSSSTRVTVVWINLLRGILNHSPWLPLWVEMMNEAHFHLLIPSEEALDLSERNIFLMPMPYFIAEAEEYNWFPLNPKMPQTPKPPRQIPFLENVILTPSENKITLLGNQDMCVSVAIPQHLVEVAVCVKSYLRLEQGALNYNINLNPTSILMGQSSNMSINNLPPPYDCFCLNDDLSFYLKMNILAWNVKGAGGAEFRRVFRATIAAYQPDAVILTETRLSGERALGVIATLGFEHAYKVDAMGFAGGIWLLWNDNNISIQVLRSSF</sequence>
<keyword evidence="2" id="KW-0695">RNA-directed DNA polymerase</keyword>
<dbReference type="EMBL" id="JAAIUW010000004">
    <property type="protein sequence ID" value="KAF7833895.1"/>
    <property type="molecule type" value="Genomic_DNA"/>
</dbReference>
<evidence type="ECO:0000313" key="3">
    <source>
        <dbReference type="Proteomes" id="UP000634136"/>
    </source>
</evidence>
<keyword evidence="2" id="KW-0548">Nucleotidyltransferase</keyword>
<dbReference type="PANTHER" id="PTHR35218">
    <property type="entry name" value="RNASE H DOMAIN-CONTAINING PROTEIN"/>
    <property type="match status" value="1"/>
</dbReference>
<feature type="compositionally biased region" description="Low complexity" evidence="1">
    <location>
        <begin position="154"/>
        <end position="169"/>
    </location>
</feature>
<feature type="compositionally biased region" description="Low complexity" evidence="1">
    <location>
        <begin position="187"/>
        <end position="198"/>
    </location>
</feature>
<keyword evidence="2" id="KW-0808">Transferase</keyword>
<dbReference type="AlphaFoldDB" id="A0A835C903"/>
<feature type="compositionally biased region" description="Polar residues" evidence="1">
    <location>
        <begin position="89"/>
        <end position="102"/>
    </location>
</feature>
<reference evidence="2" key="1">
    <citation type="submission" date="2020-09" db="EMBL/GenBank/DDBJ databases">
        <title>Genome-Enabled Discovery of Anthraquinone Biosynthesis in Senna tora.</title>
        <authorList>
            <person name="Kang S.-H."/>
            <person name="Pandey R.P."/>
            <person name="Lee C.-M."/>
            <person name="Sim J.-S."/>
            <person name="Jeong J.-T."/>
            <person name="Choi B.-S."/>
            <person name="Jung M."/>
            <person name="Ginzburg D."/>
            <person name="Zhao K."/>
            <person name="Won S.Y."/>
            <person name="Oh T.-J."/>
            <person name="Yu Y."/>
            <person name="Kim N.-H."/>
            <person name="Lee O.R."/>
            <person name="Lee T.-H."/>
            <person name="Bashyal P."/>
            <person name="Kim T.-S."/>
            <person name="Lee W.-H."/>
            <person name="Kawkins C."/>
            <person name="Kim C.-K."/>
            <person name="Kim J.S."/>
            <person name="Ahn B.O."/>
            <person name="Rhee S.Y."/>
            <person name="Sohng J.K."/>
        </authorList>
    </citation>
    <scope>NUCLEOTIDE SEQUENCE</scope>
    <source>
        <tissue evidence="2">Leaf</tissue>
    </source>
</reference>
<dbReference type="InterPro" id="IPR036691">
    <property type="entry name" value="Endo/exonu/phosph_ase_sf"/>
</dbReference>
<comment type="caution">
    <text evidence="2">The sequence shown here is derived from an EMBL/GenBank/DDBJ whole genome shotgun (WGS) entry which is preliminary data.</text>
</comment>
<evidence type="ECO:0000313" key="2">
    <source>
        <dbReference type="EMBL" id="KAF7833895.1"/>
    </source>
</evidence>
<organism evidence="2 3">
    <name type="scientific">Senna tora</name>
    <dbReference type="NCBI Taxonomy" id="362788"/>
    <lineage>
        <taxon>Eukaryota</taxon>
        <taxon>Viridiplantae</taxon>
        <taxon>Streptophyta</taxon>
        <taxon>Embryophyta</taxon>
        <taxon>Tracheophyta</taxon>
        <taxon>Spermatophyta</taxon>
        <taxon>Magnoliopsida</taxon>
        <taxon>eudicotyledons</taxon>
        <taxon>Gunneridae</taxon>
        <taxon>Pentapetalae</taxon>
        <taxon>rosids</taxon>
        <taxon>fabids</taxon>
        <taxon>Fabales</taxon>
        <taxon>Fabaceae</taxon>
        <taxon>Caesalpinioideae</taxon>
        <taxon>Cassia clade</taxon>
        <taxon>Senna</taxon>
    </lineage>
</organism>
<feature type="region of interest" description="Disordered" evidence="1">
    <location>
        <begin position="68"/>
        <end position="202"/>
    </location>
</feature>
<evidence type="ECO:0000256" key="1">
    <source>
        <dbReference type="SAM" id="MobiDB-lite"/>
    </source>
</evidence>
<proteinExistence type="predicted"/>
<name>A0A835C903_9FABA</name>
<feature type="compositionally biased region" description="Low complexity" evidence="1">
    <location>
        <begin position="333"/>
        <end position="347"/>
    </location>
</feature>
<gene>
    <name evidence="2" type="ORF">G2W53_008754</name>
</gene>
<feature type="compositionally biased region" description="Polar residues" evidence="1">
    <location>
        <begin position="68"/>
        <end position="80"/>
    </location>
</feature>
<dbReference type="SUPFAM" id="SSF56219">
    <property type="entry name" value="DNase I-like"/>
    <property type="match status" value="1"/>
</dbReference>
<dbReference type="PANTHER" id="PTHR35218:SF9">
    <property type="entry name" value="ENDONUCLEASE_EXONUCLEASE_PHOSPHATASE DOMAIN-CONTAINING PROTEIN"/>
    <property type="match status" value="1"/>
</dbReference>
<feature type="compositionally biased region" description="Pro residues" evidence="1">
    <location>
        <begin position="348"/>
        <end position="373"/>
    </location>
</feature>
<feature type="compositionally biased region" description="Polar residues" evidence="1">
    <location>
        <begin position="109"/>
        <end position="131"/>
    </location>
</feature>
<dbReference type="Gene3D" id="3.60.10.10">
    <property type="entry name" value="Endonuclease/exonuclease/phosphatase"/>
    <property type="match status" value="1"/>
</dbReference>
<protein>
    <submittedName>
        <fullName evidence="2">Reverse transcriptase</fullName>
    </submittedName>
</protein>
<dbReference type="GO" id="GO:0003964">
    <property type="term" value="F:RNA-directed DNA polymerase activity"/>
    <property type="evidence" value="ECO:0007669"/>
    <property type="project" value="UniProtKB-KW"/>
</dbReference>
<feature type="compositionally biased region" description="Polar residues" evidence="1">
    <location>
        <begin position="170"/>
        <end position="186"/>
    </location>
</feature>
<feature type="region of interest" description="Disordered" evidence="1">
    <location>
        <begin position="293"/>
        <end position="376"/>
    </location>
</feature>
<keyword evidence="3" id="KW-1185">Reference proteome</keyword>